<evidence type="ECO:0000256" key="2">
    <source>
        <dbReference type="ARBA" id="ARBA00022475"/>
    </source>
</evidence>
<evidence type="ECO:0000256" key="3">
    <source>
        <dbReference type="ARBA" id="ARBA00022692"/>
    </source>
</evidence>
<feature type="transmembrane region" description="Helical" evidence="6">
    <location>
        <begin position="207"/>
        <end position="227"/>
    </location>
</feature>
<evidence type="ECO:0000256" key="1">
    <source>
        <dbReference type="ARBA" id="ARBA00004651"/>
    </source>
</evidence>
<dbReference type="PANTHER" id="PTHR12677">
    <property type="entry name" value="GOLGI APPARATUS MEMBRANE PROTEIN TVP38-RELATED"/>
    <property type="match status" value="1"/>
</dbReference>
<evidence type="ECO:0000256" key="6">
    <source>
        <dbReference type="RuleBase" id="RU366058"/>
    </source>
</evidence>
<accession>A0A7V6DNU7</accession>
<name>A0A7V6DNU7_9BACT</name>
<dbReference type="GO" id="GO:0005886">
    <property type="term" value="C:plasma membrane"/>
    <property type="evidence" value="ECO:0007669"/>
    <property type="project" value="UniProtKB-SubCell"/>
</dbReference>
<comment type="similarity">
    <text evidence="6">Belongs to the TVP38/TMEM64 family.</text>
</comment>
<keyword evidence="2 6" id="KW-1003">Cell membrane</keyword>
<organism evidence="8">
    <name type="scientific">Desulfobacca acetoxidans</name>
    <dbReference type="NCBI Taxonomy" id="60893"/>
    <lineage>
        <taxon>Bacteria</taxon>
        <taxon>Pseudomonadati</taxon>
        <taxon>Thermodesulfobacteriota</taxon>
        <taxon>Desulfobaccia</taxon>
        <taxon>Desulfobaccales</taxon>
        <taxon>Desulfobaccaceae</taxon>
        <taxon>Desulfobacca</taxon>
    </lineage>
</organism>
<evidence type="ECO:0000256" key="5">
    <source>
        <dbReference type="ARBA" id="ARBA00023136"/>
    </source>
</evidence>
<feature type="transmembrane region" description="Helical" evidence="6">
    <location>
        <begin position="14"/>
        <end position="34"/>
    </location>
</feature>
<dbReference type="InterPro" id="IPR015414">
    <property type="entry name" value="TMEM64"/>
</dbReference>
<feature type="transmembrane region" description="Helical" evidence="6">
    <location>
        <begin position="95"/>
        <end position="119"/>
    </location>
</feature>
<keyword evidence="4 6" id="KW-1133">Transmembrane helix</keyword>
<dbReference type="Pfam" id="PF09335">
    <property type="entry name" value="VTT_dom"/>
    <property type="match status" value="1"/>
</dbReference>
<feature type="transmembrane region" description="Helical" evidence="6">
    <location>
        <begin position="62"/>
        <end position="83"/>
    </location>
</feature>
<sequence>MDAPQSPAPRNHTVWWLLAGLALTVLCLSLVVYYREPLWAWLAPYYDLATDKEKIKAIIKSAGPLAPLLFIAIQALQVIFAPIPGEATGFLGGYLFGVPLGLLYSTLGLTLGSALAFLLGQWLEKHYIARIVSRETMQRFDFLMEHQGALVAFILFLIPGFPKDYLCFILGLSPMNLRVFLVICTIGRIPGTLMLTLQGAEVYAGHYWSTFILFVFCLFIAGLAYYFRETLYVWIRRLEAYHRNKREQRLNNLKESQE</sequence>
<comment type="caution">
    <text evidence="6">Lacks conserved residue(s) required for the propagation of feature annotation.</text>
</comment>
<proteinExistence type="inferred from homology"/>
<dbReference type="InterPro" id="IPR032816">
    <property type="entry name" value="VTT_dom"/>
</dbReference>
<keyword evidence="5 6" id="KW-0472">Membrane</keyword>
<evidence type="ECO:0000259" key="7">
    <source>
        <dbReference type="Pfam" id="PF09335"/>
    </source>
</evidence>
<keyword evidence="3 6" id="KW-0812">Transmembrane</keyword>
<evidence type="ECO:0000256" key="4">
    <source>
        <dbReference type="ARBA" id="ARBA00022989"/>
    </source>
</evidence>
<comment type="subcellular location">
    <subcellularLocation>
        <location evidence="1 6">Cell membrane</location>
        <topology evidence="1 6">Multi-pass membrane protein</topology>
    </subcellularLocation>
</comment>
<dbReference type="PANTHER" id="PTHR12677:SF59">
    <property type="entry name" value="GOLGI APPARATUS MEMBRANE PROTEIN TVP38-RELATED"/>
    <property type="match status" value="1"/>
</dbReference>
<evidence type="ECO:0000313" key="8">
    <source>
        <dbReference type="EMBL" id="HHS28568.1"/>
    </source>
</evidence>
<dbReference type="AlphaFoldDB" id="A0A7V6DNU7"/>
<dbReference type="EMBL" id="DTGR01000039">
    <property type="protein sequence ID" value="HHS28568.1"/>
    <property type="molecule type" value="Genomic_DNA"/>
</dbReference>
<gene>
    <name evidence="8" type="ORF">ENV52_02565</name>
</gene>
<comment type="caution">
    <text evidence="8">The sequence shown here is derived from an EMBL/GenBank/DDBJ whole genome shotgun (WGS) entry which is preliminary data.</text>
</comment>
<feature type="domain" description="VTT" evidence="7">
    <location>
        <begin position="83"/>
        <end position="199"/>
    </location>
</feature>
<reference evidence="8" key="1">
    <citation type="journal article" date="2020" name="mSystems">
        <title>Genome- and Community-Level Interaction Insights into Carbon Utilization and Element Cycling Functions of Hydrothermarchaeota in Hydrothermal Sediment.</title>
        <authorList>
            <person name="Zhou Z."/>
            <person name="Liu Y."/>
            <person name="Xu W."/>
            <person name="Pan J."/>
            <person name="Luo Z.H."/>
            <person name="Li M."/>
        </authorList>
    </citation>
    <scope>NUCLEOTIDE SEQUENCE [LARGE SCALE GENOMIC DNA]</scope>
    <source>
        <strain evidence="8">SpSt-767</strain>
    </source>
</reference>
<protein>
    <recommendedName>
        <fullName evidence="6">TVP38/TMEM64 family membrane protein</fullName>
    </recommendedName>
</protein>